<gene>
    <name evidence="1" type="ORF">OUZ56_003348</name>
</gene>
<keyword evidence="2" id="KW-1185">Reference proteome</keyword>
<accession>A0ABR0A8G3</accession>
<name>A0ABR0A8G3_9CRUS</name>
<evidence type="ECO:0000313" key="2">
    <source>
        <dbReference type="Proteomes" id="UP001234178"/>
    </source>
</evidence>
<reference evidence="1 2" key="1">
    <citation type="journal article" date="2023" name="Nucleic Acids Res.">
        <title>The hologenome of Daphnia magna reveals possible DNA methylation and microbiome-mediated evolution of the host genome.</title>
        <authorList>
            <person name="Chaturvedi A."/>
            <person name="Li X."/>
            <person name="Dhandapani V."/>
            <person name="Marshall H."/>
            <person name="Kissane S."/>
            <person name="Cuenca-Cambronero M."/>
            <person name="Asole G."/>
            <person name="Calvet F."/>
            <person name="Ruiz-Romero M."/>
            <person name="Marangio P."/>
            <person name="Guigo R."/>
            <person name="Rago D."/>
            <person name="Mirbahai L."/>
            <person name="Eastwood N."/>
            <person name="Colbourne J.K."/>
            <person name="Zhou J."/>
            <person name="Mallon E."/>
            <person name="Orsini L."/>
        </authorList>
    </citation>
    <scope>NUCLEOTIDE SEQUENCE [LARGE SCALE GENOMIC DNA]</scope>
    <source>
        <strain evidence="1">LRV0_1</strain>
    </source>
</reference>
<organism evidence="1 2">
    <name type="scientific">Daphnia magna</name>
    <dbReference type="NCBI Taxonomy" id="35525"/>
    <lineage>
        <taxon>Eukaryota</taxon>
        <taxon>Metazoa</taxon>
        <taxon>Ecdysozoa</taxon>
        <taxon>Arthropoda</taxon>
        <taxon>Crustacea</taxon>
        <taxon>Branchiopoda</taxon>
        <taxon>Diplostraca</taxon>
        <taxon>Cladocera</taxon>
        <taxon>Anomopoda</taxon>
        <taxon>Daphniidae</taxon>
        <taxon>Daphnia</taxon>
    </lineage>
</organism>
<dbReference type="Proteomes" id="UP001234178">
    <property type="component" value="Unassembled WGS sequence"/>
</dbReference>
<proteinExistence type="predicted"/>
<comment type="caution">
    <text evidence="1">The sequence shown here is derived from an EMBL/GenBank/DDBJ whole genome shotgun (WGS) entry which is preliminary data.</text>
</comment>
<sequence>MLYDKIETFKVLRYHAAMTLGEEPEQTFAKMSRYLSFTKRMSKAHRISFFKGNFVRECMQGEANGGCKKRNSLGKTLVTCVVKGTWMELINTWIIDKRFKEYVSQTSKAELEHDVTQLNHGGYKLSMGKELGILGSLLTICWVKLDKERSGEERRVEGKVQINPTRV</sequence>
<protein>
    <submittedName>
        <fullName evidence="1">Uncharacterized protein</fullName>
    </submittedName>
</protein>
<evidence type="ECO:0000313" key="1">
    <source>
        <dbReference type="EMBL" id="KAK4021432.1"/>
    </source>
</evidence>
<dbReference type="EMBL" id="JAOYFB010000036">
    <property type="protein sequence ID" value="KAK4021432.1"/>
    <property type="molecule type" value="Genomic_DNA"/>
</dbReference>